<comment type="caution">
    <text evidence="2">The sequence shown here is derived from an EMBL/GenBank/DDBJ whole genome shotgun (WGS) entry which is preliminary data.</text>
</comment>
<proteinExistence type="predicted"/>
<feature type="domain" description="Rhamnogalacturonase A/B/Epimerase-like pectate lyase" evidence="1">
    <location>
        <begin position="82"/>
        <end position="203"/>
    </location>
</feature>
<sequence>MNKDNRPAAAGMDKAMSRRKLLVSMGAAGALAAGSWMSGGVAEAASRDNAADLLESVFGRGNVPEGLLTNVNRKLAELFPMVNVKWFGALGNGVKDDTQAIQQAINFANTAAEKPIVFFPAGTYIVSPTRTTRIVLHSGIRLTGSHAAVIRVKNDAGDYETIFGPATNNTYIENVSISNLTIDQNASNNTTCNVTVADNGSRQYAIAIYRFQHVIVDNVRFVSICGINAVTLNGDGSKFAVVRDCFFRFVRARGQANYDNSAVYFNCENHAALGNVFLAEIAEKAYGAIETHNGLAVIANNVSEGYVTGVNVVSQSQNTAVTRDNSDITVTGNTFSKAAHGVRLWSITDKTLHNVNITNNTISLANAEHAERECSGVSTVLDLSPNRVLDGDYDTLLVAGNTIKFQMEPVQRATLIDSVNYAIGITPRGNMANVLVSHNVITNAPVAGIKVGLHNQPNRFVNIAVRDNVIANSGIYQHGIRDYCAAVFLVGNLERVSVVGNHISDTFDTMQGHQSFYTFGTAMKEVTIRDNTVWSKQGGYRSSIQSPGIDTGDKHVIRYVDSVPLTSEKLTVAAGDTIVPDGPPAPDSFYGYRATTGGTFGTLTGVTGTVASGTAGLTVNNASLLRVGDVLAIAGAPASYEIVYIKGSVVVLRTPVPVSLTNAAVSFHPPALLPFGKYEALQA</sequence>
<protein>
    <submittedName>
        <fullName evidence="2">Right-handed parallel beta-helix repeat-containing protein</fullName>
    </submittedName>
</protein>
<reference evidence="2" key="1">
    <citation type="submission" date="2020-09" db="EMBL/GenBank/DDBJ databases">
        <title>A novel bacterium of genus Paenibacillus, isolated from South China Sea.</title>
        <authorList>
            <person name="Huang H."/>
            <person name="Mo K."/>
            <person name="Hu Y."/>
        </authorList>
    </citation>
    <scope>NUCLEOTIDE SEQUENCE</scope>
    <source>
        <strain evidence="2">IB182363</strain>
    </source>
</reference>
<dbReference type="Proteomes" id="UP000639396">
    <property type="component" value="Unassembled WGS sequence"/>
</dbReference>
<dbReference type="PROSITE" id="PS51318">
    <property type="entry name" value="TAT"/>
    <property type="match status" value="1"/>
</dbReference>
<dbReference type="Gene3D" id="2.160.20.10">
    <property type="entry name" value="Single-stranded right-handed beta-helix, Pectin lyase-like"/>
    <property type="match status" value="1"/>
</dbReference>
<name>A0A927C428_9BACL</name>
<dbReference type="AlphaFoldDB" id="A0A927C428"/>
<dbReference type="InterPro" id="IPR006311">
    <property type="entry name" value="TAT_signal"/>
</dbReference>
<dbReference type="InterPro" id="IPR012334">
    <property type="entry name" value="Pectin_lyas_fold"/>
</dbReference>
<accession>A0A927C428</accession>
<evidence type="ECO:0000259" key="1">
    <source>
        <dbReference type="Pfam" id="PF12708"/>
    </source>
</evidence>
<dbReference type="SUPFAM" id="SSF51126">
    <property type="entry name" value="Pectin lyase-like"/>
    <property type="match status" value="1"/>
</dbReference>
<dbReference type="InterPro" id="IPR006626">
    <property type="entry name" value="PbH1"/>
</dbReference>
<organism evidence="2 3">
    <name type="scientific">Paenibacillus oceani</name>
    <dbReference type="NCBI Taxonomy" id="2772510"/>
    <lineage>
        <taxon>Bacteria</taxon>
        <taxon>Bacillati</taxon>
        <taxon>Bacillota</taxon>
        <taxon>Bacilli</taxon>
        <taxon>Bacillales</taxon>
        <taxon>Paenibacillaceae</taxon>
        <taxon>Paenibacillus</taxon>
    </lineage>
</organism>
<dbReference type="SMART" id="SM00710">
    <property type="entry name" value="PbH1"/>
    <property type="match status" value="7"/>
</dbReference>
<dbReference type="RefSeq" id="WP_190924515.1">
    <property type="nucleotide sequence ID" value="NZ_JACXJA010000003.1"/>
</dbReference>
<dbReference type="InterPro" id="IPR011050">
    <property type="entry name" value="Pectin_lyase_fold/virulence"/>
</dbReference>
<evidence type="ECO:0000313" key="2">
    <source>
        <dbReference type="EMBL" id="MBD2860954.1"/>
    </source>
</evidence>
<gene>
    <name evidence="2" type="ORF">IDH45_03000</name>
</gene>
<dbReference type="Pfam" id="PF12708">
    <property type="entry name" value="Pect-lyase_RHGA_epim"/>
    <property type="match status" value="1"/>
</dbReference>
<keyword evidence="3" id="KW-1185">Reference proteome</keyword>
<dbReference type="EMBL" id="JACXJA010000003">
    <property type="protein sequence ID" value="MBD2860954.1"/>
    <property type="molecule type" value="Genomic_DNA"/>
</dbReference>
<dbReference type="InterPro" id="IPR024535">
    <property type="entry name" value="RHGA/B-epi-like_pectate_lyase"/>
</dbReference>
<evidence type="ECO:0000313" key="3">
    <source>
        <dbReference type="Proteomes" id="UP000639396"/>
    </source>
</evidence>